<dbReference type="Gene3D" id="2.40.50.140">
    <property type="entry name" value="Nucleic acid-binding proteins"/>
    <property type="match status" value="1"/>
</dbReference>
<evidence type="ECO:0000313" key="4">
    <source>
        <dbReference type="EMBL" id="MBD4338499.1"/>
    </source>
</evidence>
<reference evidence="4" key="1">
    <citation type="submission" date="2020-01" db="EMBL/GenBank/DDBJ databases">
        <authorList>
            <person name="Richard D."/>
        </authorList>
    </citation>
    <scope>NUCLEOTIDE SEQUENCE</scope>
    <source>
        <strain evidence="4">JP541</strain>
    </source>
</reference>
<dbReference type="Pfam" id="PF00436">
    <property type="entry name" value="SSB"/>
    <property type="match status" value="1"/>
</dbReference>
<comment type="caution">
    <text evidence="4">The sequence shown here is derived from an EMBL/GenBank/DDBJ whole genome shotgun (WGS) entry which is preliminary data.</text>
</comment>
<dbReference type="SUPFAM" id="SSF50249">
    <property type="entry name" value="Nucleic acid-binding proteins"/>
    <property type="match status" value="1"/>
</dbReference>
<dbReference type="EMBL" id="JAABFR010001555">
    <property type="protein sequence ID" value="MBD4338499.1"/>
    <property type="molecule type" value="Genomic_DNA"/>
</dbReference>
<evidence type="ECO:0000256" key="3">
    <source>
        <dbReference type="RuleBase" id="RU000524"/>
    </source>
</evidence>
<evidence type="ECO:0000313" key="5">
    <source>
        <dbReference type="Proteomes" id="UP000653002"/>
    </source>
</evidence>
<dbReference type="PIRSF" id="PIRSF002070">
    <property type="entry name" value="SSB"/>
    <property type="match status" value="1"/>
</dbReference>
<dbReference type="InterPro" id="IPR012340">
    <property type="entry name" value="NA-bd_OB-fold"/>
</dbReference>
<dbReference type="Proteomes" id="UP000653002">
    <property type="component" value="Unassembled WGS sequence"/>
</dbReference>
<dbReference type="CDD" id="cd04496">
    <property type="entry name" value="SSB_OBF"/>
    <property type="match status" value="1"/>
</dbReference>
<feature type="non-terminal residue" evidence="4">
    <location>
        <position position="1"/>
    </location>
</feature>
<gene>
    <name evidence="4" type="primary">ssb</name>
    <name evidence="4" type="ORF">GUH15_21080</name>
</gene>
<organism evidence="4 5">
    <name type="scientific">Xanthomonas citri pv. citri</name>
    <dbReference type="NCBI Taxonomy" id="611301"/>
    <lineage>
        <taxon>Bacteria</taxon>
        <taxon>Pseudomonadati</taxon>
        <taxon>Pseudomonadota</taxon>
        <taxon>Gammaproteobacteria</taxon>
        <taxon>Lysobacterales</taxon>
        <taxon>Lysobacteraceae</taxon>
        <taxon>Xanthomonas</taxon>
    </lineage>
</organism>
<accession>A0A8I0L5B9</accession>
<sequence length="89" mass="9793">GVMNSCTFLGRMVRDPELRATNAAEAVTGFSLAVERGYTAKDGTRPVDFLDFVAYGQRAMFICKYFAKGQLMAVSAKAYQHSWTARDGT</sequence>
<dbReference type="InterPro" id="IPR011344">
    <property type="entry name" value="ssDNA-bd"/>
</dbReference>
<feature type="non-terminal residue" evidence="4">
    <location>
        <position position="89"/>
    </location>
</feature>
<proteinExistence type="predicted"/>
<dbReference type="GO" id="GO:0006260">
    <property type="term" value="P:DNA replication"/>
    <property type="evidence" value="ECO:0007669"/>
    <property type="project" value="InterPro"/>
</dbReference>
<dbReference type="AlphaFoldDB" id="A0A8I0L5B9"/>
<dbReference type="InterPro" id="IPR000424">
    <property type="entry name" value="Primosome_PriB/ssb"/>
</dbReference>
<protein>
    <recommendedName>
        <fullName evidence="3">Single-stranded DNA-binding protein</fullName>
    </recommendedName>
</protein>
<keyword evidence="1 2" id="KW-0238">DNA-binding</keyword>
<evidence type="ECO:0000256" key="2">
    <source>
        <dbReference type="PROSITE-ProRule" id="PRU00252"/>
    </source>
</evidence>
<dbReference type="GO" id="GO:0003697">
    <property type="term" value="F:single-stranded DNA binding"/>
    <property type="evidence" value="ECO:0007669"/>
    <property type="project" value="InterPro"/>
</dbReference>
<name>A0A8I0L5B9_XANCI</name>
<evidence type="ECO:0000256" key="1">
    <source>
        <dbReference type="ARBA" id="ARBA00023125"/>
    </source>
</evidence>
<dbReference type="PROSITE" id="PS50935">
    <property type="entry name" value="SSB"/>
    <property type="match status" value="1"/>
</dbReference>
<dbReference type="NCBIfam" id="TIGR00621">
    <property type="entry name" value="ssb"/>
    <property type="match status" value="1"/>
</dbReference>